<keyword evidence="4" id="KW-0456">Lyase</keyword>
<dbReference type="Proteomes" id="UP000298616">
    <property type="component" value="Chromosome"/>
</dbReference>
<gene>
    <name evidence="5" type="ORF">DCC35_01065</name>
</gene>
<dbReference type="EC" id="4.2.1.96" evidence="3"/>
<comment type="similarity">
    <text evidence="2">Belongs to the pterin-4-alpha-carbinolamine dehydratase family.</text>
</comment>
<evidence type="ECO:0000313" key="5">
    <source>
        <dbReference type="EMBL" id="QCK13440.1"/>
    </source>
</evidence>
<organism evidence="5 6">
    <name type="scientific">Mangrovivirga cuniculi</name>
    <dbReference type="NCBI Taxonomy" id="2715131"/>
    <lineage>
        <taxon>Bacteria</taxon>
        <taxon>Pseudomonadati</taxon>
        <taxon>Bacteroidota</taxon>
        <taxon>Cytophagia</taxon>
        <taxon>Cytophagales</taxon>
        <taxon>Mangrovivirgaceae</taxon>
        <taxon>Mangrovivirga</taxon>
    </lineage>
</organism>
<dbReference type="GO" id="GO:0006729">
    <property type="term" value="P:tetrahydrobiopterin biosynthetic process"/>
    <property type="evidence" value="ECO:0007669"/>
    <property type="project" value="InterPro"/>
</dbReference>
<proteinExistence type="inferred from homology"/>
<dbReference type="PANTHER" id="PTHR12599:SF0">
    <property type="entry name" value="PTERIN-4-ALPHA-CARBINOLAMINE DEHYDRATASE"/>
    <property type="match status" value="1"/>
</dbReference>
<dbReference type="InterPro" id="IPR036428">
    <property type="entry name" value="PCD_sf"/>
</dbReference>
<dbReference type="Gene3D" id="3.30.1360.20">
    <property type="entry name" value="Transcriptional coactivator/pterin dehydratase"/>
    <property type="match status" value="1"/>
</dbReference>
<name>A0A4D7JJ66_9BACT</name>
<comment type="catalytic activity">
    <reaction evidence="1">
        <text>(4aS,6R)-4a-hydroxy-L-erythro-5,6,7,8-tetrahydrobiopterin = (6R)-L-erythro-6,7-dihydrobiopterin + H2O</text>
        <dbReference type="Rhea" id="RHEA:11920"/>
        <dbReference type="ChEBI" id="CHEBI:15377"/>
        <dbReference type="ChEBI" id="CHEBI:15642"/>
        <dbReference type="ChEBI" id="CHEBI:43120"/>
        <dbReference type="EC" id="4.2.1.96"/>
    </reaction>
</comment>
<sequence length="76" mass="8915">MWKEQDNKLTRTFEFDDFVQAFGFMSSVALEAEKRQHHPNWSNVYNKVTIELTTHDEGNVITDKDRDLAEAIDKLV</sequence>
<keyword evidence="6" id="KW-1185">Reference proteome</keyword>
<dbReference type="RefSeq" id="WP_137089035.1">
    <property type="nucleotide sequence ID" value="NZ_CP028923.1"/>
</dbReference>
<accession>A0A4D7JJ66</accession>
<dbReference type="EMBL" id="CP028923">
    <property type="protein sequence ID" value="QCK13440.1"/>
    <property type="molecule type" value="Genomic_DNA"/>
</dbReference>
<dbReference type="InterPro" id="IPR001533">
    <property type="entry name" value="Pterin_deHydtase"/>
</dbReference>
<evidence type="ECO:0000313" key="6">
    <source>
        <dbReference type="Proteomes" id="UP000298616"/>
    </source>
</evidence>
<evidence type="ECO:0000256" key="3">
    <source>
        <dbReference type="ARBA" id="ARBA00013252"/>
    </source>
</evidence>
<evidence type="ECO:0000256" key="1">
    <source>
        <dbReference type="ARBA" id="ARBA00001554"/>
    </source>
</evidence>
<evidence type="ECO:0000256" key="2">
    <source>
        <dbReference type="ARBA" id="ARBA00006472"/>
    </source>
</evidence>
<dbReference type="Pfam" id="PF01329">
    <property type="entry name" value="Pterin_4a"/>
    <property type="match status" value="1"/>
</dbReference>
<dbReference type="AlphaFoldDB" id="A0A4D7JJ66"/>
<dbReference type="OrthoDB" id="9794987at2"/>
<protein>
    <recommendedName>
        <fullName evidence="3">4a-hydroxytetrahydrobiopterin dehydratase</fullName>
        <ecNumber evidence="3">4.2.1.96</ecNumber>
    </recommendedName>
</protein>
<evidence type="ECO:0000256" key="4">
    <source>
        <dbReference type="ARBA" id="ARBA00023239"/>
    </source>
</evidence>
<dbReference type="PANTHER" id="PTHR12599">
    <property type="entry name" value="PTERIN-4-ALPHA-CARBINOLAMINE DEHYDRATASE"/>
    <property type="match status" value="1"/>
</dbReference>
<reference evidence="5 6" key="1">
    <citation type="submission" date="2018-04" db="EMBL/GenBank/DDBJ databases">
        <title>Complete genome uncultured novel isolate.</title>
        <authorList>
            <person name="Merlino G."/>
        </authorList>
    </citation>
    <scope>NUCLEOTIDE SEQUENCE [LARGE SCALE GENOMIC DNA]</scope>
    <source>
        <strain evidence="6">R1DC9</strain>
    </source>
</reference>
<dbReference type="SUPFAM" id="SSF55248">
    <property type="entry name" value="PCD-like"/>
    <property type="match status" value="1"/>
</dbReference>
<dbReference type="GO" id="GO:0008124">
    <property type="term" value="F:4-alpha-hydroxytetrahydrobiopterin dehydratase activity"/>
    <property type="evidence" value="ECO:0007669"/>
    <property type="project" value="UniProtKB-EC"/>
</dbReference>
<dbReference type="KEGG" id="fpf:DCC35_01065"/>